<evidence type="ECO:0000313" key="1">
    <source>
        <dbReference type="EMBL" id="MEC5342296.1"/>
    </source>
</evidence>
<organism evidence="1 2">
    <name type="scientific">Brenneria populi</name>
    <dbReference type="NCBI Taxonomy" id="1505588"/>
    <lineage>
        <taxon>Bacteria</taxon>
        <taxon>Pseudomonadati</taxon>
        <taxon>Pseudomonadota</taxon>
        <taxon>Gammaproteobacteria</taxon>
        <taxon>Enterobacterales</taxon>
        <taxon>Pectobacteriaceae</taxon>
        <taxon>Brenneria</taxon>
    </lineage>
</organism>
<evidence type="ECO:0000313" key="2">
    <source>
        <dbReference type="Proteomes" id="UP001309705"/>
    </source>
</evidence>
<protein>
    <submittedName>
        <fullName evidence="1">Uncharacterized protein</fullName>
    </submittedName>
</protein>
<dbReference type="Proteomes" id="UP001309705">
    <property type="component" value="Unassembled WGS sequence"/>
</dbReference>
<name>A0ABU6JP99_9GAMM</name>
<comment type="caution">
    <text evidence="1">The sequence shown here is derived from an EMBL/GenBank/DDBJ whole genome shotgun (WGS) entry which is preliminary data.</text>
</comment>
<dbReference type="RefSeq" id="WP_327617414.1">
    <property type="nucleotide sequence ID" value="NZ_JAYWTM010000004.1"/>
</dbReference>
<sequence length="88" mass="10015">MNERTSYPFRISNRRVADFPTLGLLEKFVPGEWGVQLSPSCSLKPIWLNSIVYGEMLLGKNRYFAKNIGLSAYSHDDTDFAMVSSDKH</sequence>
<reference evidence="1 2" key="1">
    <citation type="journal article" date="2017" name="Int. J. Syst. Evol. Microbiol.">
        <title>Brenneria populi subsp. brevivirga subsp. nov. isolated from symptomatic bark of Populus x euramericana canker, and description of Brenneria populi subsp. populi subsp. nov.</title>
        <authorList>
            <person name="Zheng M.H."/>
            <person name="Piao C.G."/>
            <person name="Xue H."/>
            <person name="Guo M.W."/>
            <person name="Li Y."/>
        </authorList>
    </citation>
    <scope>NUCLEOTIDE SEQUENCE [LARGE SCALE GENOMIC DNA]</scope>
    <source>
        <strain evidence="1 2">D9-5</strain>
    </source>
</reference>
<keyword evidence="2" id="KW-1185">Reference proteome</keyword>
<gene>
    <name evidence="1" type="ORF">VSX58_06695</name>
</gene>
<proteinExistence type="predicted"/>
<accession>A0ABU6JP99</accession>
<dbReference type="EMBL" id="JAYWTM010000004">
    <property type="protein sequence ID" value="MEC5342296.1"/>
    <property type="molecule type" value="Genomic_DNA"/>
</dbReference>